<organism evidence="2 3">
    <name type="scientific">Brevibacterium daeguense</name>
    <dbReference type="NCBI Taxonomy" id="909936"/>
    <lineage>
        <taxon>Bacteria</taxon>
        <taxon>Bacillati</taxon>
        <taxon>Actinomycetota</taxon>
        <taxon>Actinomycetes</taxon>
        <taxon>Micrococcales</taxon>
        <taxon>Brevibacteriaceae</taxon>
        <taxon>Brevibacterium</taxon>
    </lineage>
</organism>
<dbReference type="Proteomes" id="UP001501586">
    <property type="component" value="Unassembled WGS sequence"/>
</dbReference>
<keyword evidence="3" id="KW-1185">Reference proteome</keyword>
<feature type="region of interest" description="Disordered" evidence="1">
    <location>
        <begin position="94"/>
        <end position="122"/>
    </location>
</feature>
<evidence type="ECO:0000313" key="3">
    <source>
        <dbReference type="Proteomes" id="UP001501586"/>
    </source>
</evidence>
<reference evidence="3" key="1">
    <citation type="journal article" date="2019" name="Int. J. Syst. Evol. Microbiol.">
        <title>The Global Catalogue of Microorganisms (GCM) 10K type strain sequencing project: providing services to taxonomists for standard genome sequencing and annotation.</title>
        <authorList>
            <consortium name="The Broad Institute Genomics Platform"/>
            <consortium name="The Broad Institute Genome Sequencing Center for Infectious Disease"/>
            <person name="Wu L."/>
            <person name="Ma J."/>
        </authorList>
    </citation>
    <scope>NUCLEOTIDE SEQUENCE [LARGE SCALE GENOMIC DNA]</scope>
    <source>
        <strain evidence="3">JCM 17458</strain>
    </source>
</reference>
<gene>
    <name evidence="2" type="ORF">GCM10022261_05030</name>
</gene>
<dbReference type="EMBL" id="BAABAZ010000004">
    <property type="protein sequence ID" value="GAA4282972.1"/>
    <property type="molecule type" value="Genomic_DNA"/>
</dbReference>
<name>A0ABP8EG72_9MICO</name>
<evidence type="ECO:0000313" key="2">
    <source>
        <dbReference type="EMBL" id="GAA4282972.1"/>
    </source>
</evidence>
<evidence type="ECO:0008006" key="4">
    <source>
        <dbReference type="Google" id="ProtNLM"/>
    </source>
</evidence>
<comment type="caution">
    <text evidence="2">The sequence shown here is derived from an EMBL/GenBank/DDBJ whole genome shotgun (WGS) entry which is preliminary data.</text>
</comment>
<dbReference type="RefSeq" id="WP_236864724.1">
    <property type="nucleotide sequence ID" value="NZ_BAABAZ010000004.1"/>
</dbReference>
<accession>A0ABP8EG72</accession>
<evidence type="ECO:0000256" key="1">
    <source>
        <dbReference type="SAM" id="MobiDB-lite"/>
    </source>
</evidence>
<protein>
    <recommendedName>
        <fullName evidence="4">STAS domain-containing protein</fullName>
    </recommendedName>
</protein>
<sequence>MTQQDTANLKNQLQIVVHADPSSTEIAIEAEGSLTVETVGSLLRTLERAVMLIGCTGIDVDLWKLDRLDPEAWSALEGFAAAVGEHPPIRLDESCRPSNLLGASQEAQSLPREEAQRQLLGS</sequence>
<proteinExistence type="predicted"/>